<dbReference type="Proteomes" id="UP001345219">
    <property type="component" value="Chromosome 21"/>
</dbReference>
<evidence type="ECO:0000313" key="1">
    <source>
        <dbReference type="EMBL" id="KAK4749917.1"/>
    </source>
</evidence>
<organism evidence="1 2">
    <name type="scientific">Trapa incisa</name>
    <dbReference type="NCBI Taxonomy" id="236973"/>
    <lineage>
        <taxon>Eukaryota</taxon>
        <taxon>Viridiplantae</taxon>
        <taxon>Streptophyta</taxon>
        <taxon>Embryophyta</taxon>
        <taxon>Tracheophyta</taxon>
        <taxon>Spermatophyta</taxon>
        <taxon>Magnoliopsida</taxon>
        <taxon>eudicotyledons</taxon>
        <taxon>Gunneridae</taxon>
        <taxon>Pentapetalae</taxon>
        <taxon>rosids</taxon>
        <taxon>malvids</taxon>
        <taxon>Myrtales</taxon>
        <taxon>Lythraceae</taxon>
        <taxon>Trapa</taxon>
    </lineage>
</organism>
<dbReference type="AlphaFoldDB" id="A0AAN7JLX1"/>
<reference evidence="1 2" key="1">
    <citation type="journal article" date="2023" name="Hortic Res">
        <title>Pangenome of water caltrop reveals structural variations and asymmetric subgenome divergence after allopolyploidization.</title>
        <authorList>
            <person name="Zhang X."/>
            <person name="Chen Y."/>
            <person name="Wang L."/>
            <person name="Yuan Y."/>
            <person name="Fang M."/>
            <person name="Shi L."/>
            <person name="Lu R."/>
            <person name="Comes H.P."/>
            <person name="Ma Y."/>
            <person name="Chen Y."/>
            <person name="Huang G."/>
            <person name="Zhou Y."/>
            <person name="Zheng Z."/>
            <person name="Qiu Y."/>
        </authorList>
    </citation>
    <scope>NUCLEOTIDE SEQUENCE [LARGE SCALE GENOMIC DNA]</scope>
    <source>
        <tissue evidence="1">Roots</tissue>
    </source>
</reference>
<gene>
    <name evidence="1" type="ORF">SAY87_027366</name>
</gene>
<comment type="caution">
    <text evidence="1">The sequence shown here is derived from an EMBL/GenBank/DDBJ whole genome shotgun (WGS) entry which is preliminary data.</text>
</comment>
<protein>
    <submittedName>
        <fullName evidence="1">Uncharacterized protein</fullName>
    </submittedName>
</protein>
<proteinExistence type="predicted"/>
<sequence length="174" mass="20559">MFCLGTRVRRFLWMMGPWWTTEETTQWTRPRRVLNCQAALPQLQKLIKVLLQSHSINTRTGHKLTCLSSIRGSNSVDPNPTRFRITRLNSNVEIERKLGTNTPTKKIERKSVPRFHHPILFPLDKDHRIESTNDLNSCLCLPRIKLIKYCHYKREISFKRFNRKISLIPEVPPE</sequence>
<dbReference type="EMBL" id="JAXIOK010000018">
    <property type="protein sequence ID" value="KAK4749917.1"/>
    <property type="molecule type" value="Genomic_DNA"/>
</dbReference>
<keyword evidence="2" id="KW-1185">Reference proteome</keyword>
<accession>A0AAN7JLX1</accession>
<evidence type="ECO:0000313" key="2">
    <source>
        <dbReference type="Proteomes" id="UP001345219"/>
    </source>
</evidence>
<name>A0AAN7JLX1_9MYRT</name>